<feature type="transmembrane region" description="Helical" evidence="1">
    <location>
        <begin position="107"/>
        <end position="130"/>
    </location>
</feature>
<protein>
    <submittedName>
        <fullName evidence="3">CPBP family intramembrane metalloprotease domain-containing protein</fullName>
    </submittedName>
</protein>
<dbReference type="RefSeq" id="WP_113982795.1">
    <property type="nucleotide sequence ID" value="NZ_QMEY01000010.1"/>
</dbReference>
<dbReference type="InterPro" id="IPR042150">
    <property type="entry name" value="MmRce1-like"/>
</dbReference>
<dbReference type="Pfam" id="PF02517">
    <property type="entry name" value="Rce1-like"/>
    <property type="match status" value="1"/>
</dbReference>
<evidence type="ECO:0000256" key="1">
    <source>
        <dbReference type="SAM" id="Phobius"/>
    </source>
</evidence>
<dbReference type="GO" id="GO:0004175">
    <property type="term" value="F:endopeptidase activity"/>
    <property type="evidence" value="ECO:0007669"/>
    <property type="project" value="UniProtKB-ARBA"/>
</dbReference>
<feature type="transmembrane region" description="Helical" evidence="1">
    <location>
        <begin position="66"/>
        <end position="86"/>
    </location>
</feature>
<dbReference type="GO" id="GO:0006508">
    <property type="term" value="P:proteolysis"/>
    <property type="evidence" value="ECO:0007669"/>
    <property type="project" value="UniProtKB-KW"/>
</dbReference>
<feature type="transmembrane region" description="Helical" evidence="1">
    <location>
        <begin position="142"/>
        <end position="160"/>
    </location>
</feature>
<dbReference type="PANTHER" id="PTHR35797">
    <property type="entry name" value="PROTEASE-RELATED"/>
    <property type="match status" value="1"/>
</dbReference>
<feature type="transmembrane region" description="Helical" evidence="1">
    <location>
        <begin position="238"/>
        <end position="256"/>
    </location>
</feature>
<proteinExistence type="predicted"/>
<evidence type="ECO:0000259" key="2">
    <source>
        <dbReference type="Pfam" id="PF02517"/>
    </source>
</evidence>
<dbReference type="GO" id="GO:0080120">
    <property type="term" value="P:CAAX-box protein maturation"/>
    <property type="evidence" value="ECO:0007669"/>
    <property type="project" value="UniProtKB-ARBA"/>
</dbReference>
<dbReference type="GO" id="GO:0008237">
    <property type="term" value="F:metallopeptidase activity"/>
    <property type="evidence" value="ECO:0007669"/>
    <property type="project" value="UniProtKB-KW"/>
</dbReference>
<keyword evidence="4" id="KW-1185">Reference proteome</keyword>
<feature type="transmembrane region" description="Helical" evidence="1">
    <location>
        <begin position="180"/>
        <end position="199"/>
    </location>
</feature>
<dbReference type="EMBL" id="QMEY01000010">
    <property type="protein sequence ID" value="RBQ17699.1"/>
    <property type="molecule type" value="Genomic_DNA"/>
</dbReference>
<keyword evidence="1" id="KW-0472">Membrane</keyword>
<dbReference type="AlphaFoldDB" id="A0A366LWE9"/>
<name>A0A366LWE9_9ACTN</name>
<comment type="caution">
    <text evidence="3">The sequence shown here is derived from an EMBL/GenBank/DDBJ whole genome shotgun (WGS) entry which is preliminary data.</text>
</comment>
<feature type="transmembrane region" description="Helical" evidence="1">
    <location>
        <begin position="26"/>
        <end position="46"/>
    </location>
</feature>
<dbReference type="InterPro" id="IPR003675">
    <property type="entry name" value="Rce1/LyrA-like_dom"/>
</dbReference>
<gene>
    <name evidence="3" type="ORF">DP939_22765</name>
</gene>
<evidence type="ECO:0000313" key="3">
    <source>
        <dbReference type="EMBL" id="RBQ17699.1"/>
    </source>
</evidence>
<accession>A0A366LWE9</accession>
<keyword evidence="3" id="KW-0378">Hydrolase</keyword>
<sequence>MVVDRQADIDRQSGGGLTGFIRRRPLLSFFVLANTMSWIAWIPYILSGTGLGVWDWSFPAVLGTTQLLGMLPGAYLGPIVSAYLVTRIADGRPGVRRWTARLWKWRVSWRWYVGVLLGVPATLIVTAVAITDGQIQFPPTQVLVLYLPLMLLQFVTTGVAEEPGWRDFALPRLQAKYGPIGATLILGPLWGIWHLPLFFSEWGGWPDVEPMTVLKFVASCVTLSLVMTWVFNRTGESLPLAVILHIGINTFFSLAYEPMFPTIGSHAGSMDVQLLATTTVALILLIATRGRLGYRREVSPAPVEPGRPTG</sequence>
<keyword evidence="3" id="KW-0645">Protease</keyword>
<keyword evidence="1" id="KW-1133">Transmembrane helix</keyword>
<reference evidence="3 4" key="1">
    <citation type="submission" date="2018-06" db="EMBL/GenBank/DDBJ databases">
        <title>Sphaerisporangium craniellae sp. nov., isolated from a marine sponge in the South China Sea.</title>
        <authorList>
            <person name="Li L."/>
        </authorList>
    </citation>
    <scope>NUCLEOTIDE SEQUENCE [LARGE SCALE GENOMIC DNA]</scope>
    <source>
        <strain evidence="3 4">LHW63015</strain>
    </source>
</reference>
<keyword evidence="3" id="KW-0482">Metalloprotease</keyword>
<feature type="domain" description="CAAX prenyl protease 2/Lysostaphin resistance protein A-like" evidence="2">
    <location>
        <begin position="146"/>
        <end position="251"/>
    </location>
</feature>
<feature type="transmembrane region" description="Helical" evidence="1">
    <location>
        <begin position="268"/>
        <end position="287"/>
    </location>
</feature>
<evidence type="ECO:0000313" key="4">
    <source>
        <dbReference type="Proteomes" id="UP000253303"/>
    </source>
</evidence>
<organism evidence="3 4">
    <name type="scientific">Spongiactinospora rosea</name>
    <dbReference type="NCBI Taxonomy" id="2248750"/>
    <lineage>
        <taxon>Bacteria</taxon>
        <taxon>Bacillati</taxon>
        <taxon>Actinomycetota</taxon>
        <taxon>Actinomycetes</taxon>
        <taxon>Streptosporangiales</taxon>
        <taxon>Streptosporangiaceae</taxon>
        <taxon>Spongiactinospora</taxon>
    </lineage>
</organism>
<keyword evidence="1" id="KW-0812">Transmembrane</keyword>
<dbReference type="PANTHER" id="PTHR35797:SF1">
    <property type="entry name" value="PROTEASE"/>
    <property type="match status" value="1"/>
</dbReference>
<dbReference type="OrthoDB" id="3693644at2"/>
<feature type="transmembrane region" description="Helical" evidence="1">
    <location>
        <begin position="211"/>
        <end position="231"/>
    </location>
</feature>
<dbReference type="Proteomes" id="UP000253303">
    <property type="component" value="Unassembled WGS sequence"/>
</dbReference>